<protein>
    <submittedName>
        <fullName evidence="2">Uncharacterized protein</fullName>
    </submittedName>
</protein>
<feature type="compositionally biased region" description="Basic and acidic residues" evidence="1">
    <location>
        <begin position="192"/>
        <end position="207"/>
    </location>
</feature>
<dbReference type="GeneID" id="20676786"/>
<dbReference type="RefSeq" id="XP_009541227.1">
    <property type="nucleotide sequence ID" value="XM_009542932.1"/>
</dbReference>
<feature type="compositionally biased region" description="Low complexity" evidence="1">
    <location>
        <begin position="79"/>
        <end position="93"/>
    </location>
</feature>
<dbReference type="STRING" id="747525.W4KQK1"/>
<dbReference type="HOGENOM" id="CLU_565058_0_0_1"/>
<evidence type="ECO:0000313" key="3">
    <source>
        <dbReference type="Proteomes" id="UP000030671"/>
    </source>
</evidence>
<feature type="region of interest" description="Disordered" evidence="1">
    <location>
        <begin position="318"/>
        <end position="413"/>
    </location>
</feature>
<dbReference type="EMBL" id="KI925454">
    <property type="protein sequence ID" value="ETW87311.1"/>
    <property type="molecule type" value="Genomic_DNA"/>
</dbReference>
<dbReference type="OrthoDB" id="3258416at2759"/>
<proteinExistence type="predicted"/>
<feature type="compositionally biased region" description="Polar residues" evidence="1">
    <location>
        <begin position="382"/>
        <end position="400"/>
    </location>
</feature>
<sequence length="483" mass="52525">MQEVVKPLEGTVASLQQQALAHAVEVATLKARIDTLTAELQGYRQQNGTIQQMSESIDRLQNDLRMVRGRSADPTSREPLTLSTPISISSASPPHVPDLGLSIGDSRSSKVKQAEPSVPARPQNSTALPFEYPPAPARSPSHRLSKAAGQSALGKRRREADLGPIVELGREEIQEEELRTTASGPGGKRPKLVQDSREDHPDTRPNRILDAGPSTQVFNDRPEPTIPDEPSGQSIVIPSRQFPKFTVFEGPEELPPTSLRRTEPTGQNMDDVFTDRDFDFFDYAHVNGRGNIPKTSTANASENQRPFNYSFPLPGHPPMTSTPAPTGNFPGFSGPESPMFNHFPLPEVPHSPSPIPSSSYGHRVERGGRIERNDPFHPFGTPPSTRNPSGSSTVESNINPSAFLRTPPPTLPDLLDNTVRTDGRRKASSNDVGAGLGMSLLPQTDDIAPIRRTMYGTELEGDTRFGDFGVEGVATGFWTGGRF</sequence>
<dbReference type="eggNOG" id="ENOG502SKRB">
    <property type="taxonomic scope" value="Eukaryota"/>
</dbReference>
<keyword evidence="3" id="KW-1185">Reference proteome</keyword>
<dbReference type="AlphaFoldDB" id="W4KQK1"/>
<gene>
    <name evidence="2" type="ORF">HETIRDRAFT_456947</name>
</gene>
<dbReference type="KEGG" id="hir:HETIRDRAFT_456947"/>
<organism evidence="2 3">
    <name type="scientific">Heterobasidion irregulare (strain TC 32-1)</name>
    <dbReference type="NCBI Taxonomy" id="747525"/>
    <lineage>
        <taxon>Eukaryota</taxon>
        <taxon>Fungi</taxon>
        <taxon>Dikarya</taxon>
        <taxon>Basidiomycota</taxon>
        <taxon>Agaricomycotina</taxon>
        <taxon>Agaricomycetes</taxon>
        <taxon>Russulales</taxon>
        <taxon>Bondarzewiaceae</taxon>
        <taxon>Heterobasidion</taxon>
        <taxon>Heterobasidion annosum species complex</taxon>
    </lineage>
</organism>
<feature type="region of interest" description="Disordered" evidence="1">
    <location>
        <begin position="248"/>
        <end position="267"/>
    </location>
</feature>
<name>W4KQK1_HETIT</name>
<dbReference type="InParanoid" id="W4KQK1"/>
<accession>W4KQK1</accession>
<reference evidence="2 3" key="1">
    <citation type="journal article" date="2012" name="New Phytol.">
        <title>Insight into trade-off between wood decay and parasitism from the genome of a fungal forest pathogen.</title>
        <authorList>
            <person name="Olson A."/>
            <person name="Aerts A."/>
            <person name="Asiegbu F."/>
            <person name="Belbahri L."/>
            <person name="Bouzid O."/>
            <person name="Broberg A."/>
            <person name="Canback B."/>
            <person name="Coutinho P.M."/>
            <person name="Cullen D."/>
            <person name="Dalman K."/>
            <person name="Deflorio G."/>
            <person name="van Diepen L.T."/>
            <person name="Dunand C."/>
            <person name="Duplessis S."/>
            <person name="Durling M."/>
            <person name="Gonthier P."/>
            <person name="Grimwood J."/>
            <person name="Fossdal C.G."/>
            <person name="Hansson D."/>
            <person name="Henrissat B."/>
            <person name="Hietala A."/>
            <person name="Himmelstrand K."/>
            <person name="Hoffmeister D."/>
            <person name="Hogberg N."/>
            <person name="James T.Y."/>
            <person name="Karlsson M."/>
            <person name="Kohler A."/>
            <person name="Kues U."/>
            <person name="Lee Y.H."/>
            <person name="Lin Y.C."/>
            <person name="Lind M."/>
            <person name="Lindquist E."/>
            <person name="Lombard V."/>
            <person name="Lucas S."/>
            <person name="Lunden K."/>
            <person name="Morin E."/>
            <person name="Murat C."/>
            <person name="Park J."/>
            <person name="Raffaello T."/>
            <person name="Rouze P."/>
            <person name="Salamov A."/>
            <person name="Schmutz J."/>
            <person name="Solheim H."/>
            <person name="Stahlberg J."/>
            <person name="Velez H."/>
            <person name="de Vries R.P."/>
            <person name="Wiebenga A."/>
            <person name="Woodward S."/>
            <person name="Yakovlev I."/>
            <person name="Garbelotto M."/>
            <person name="Martin F."/>
            <person name="Grigoriev I.V."/>
            <person name="Stenlid J."/>
        </authorList>
    </citation>
    <scope>NUCLEOTIDE SEQUENCE [LARGE SCALE GENOMIC DNA]</scope>
    <source>
        <strain evidence="2 3">TC 32-1</strain>
    </source>
</reference>
<feature type="region of interest" description="Disordered" evidence="1">
    <location>
        <begin position="69"/>
        <end position="235"/>
    </location>
</feature>
<feature type="compositionally biased region" description="Basic and acidic residues" evidence="1">
    <location>
        <begin position="168"/>
        <end position="179"/>
    </location>
</feature>
<feature type="compositionally biased region" description="Pro residues" evidence="1">
    <location>
        <begin position="346"/>
        <end position="355"/>
    </location>
</feature>
<dbReference type="Proteomes" id="UP000030671">
    <property type="component" value="Unassembled WGS sequence"/>
</dbReference>
<feature type="compositionally biased region" description="Basic and acidic residues" evidence="1">
    <location>
        <begin position="362"/>
        <end position="375"/>
    </location>
</feature>
<evidence type="ECO:0000313" key="2">
    <source>
        <dbReference type="EMBL" id="ETW87311.1"/>
    </source>
</evidence>
<evidence type="ECO:0000256" key="1">
    <source>
        <dbReference type="SAM" id="MobiDB-lite"/>
    </source>
</evidence>